<feature type="region of interest" description="Disordered" evidence="2">
    <location>
        <begin position="55"/>
        <end position="211"/>
    </location>
</feature>
<gene>
    <name evidence="3" type="ORF">BKCO1_3000191</name>
</gene>
<feature type="compositionally biased region" description="Low complexity" evidence="2">
    <location>
        <begin position="171"/>
        <end position="182"/>
    </location>
</feature>
<reference evidence="3 4" key="1">
    <citation type="submission" date="2016-10" db="EMBL/GenBank/DDBJ databases">
        <title>Proteomics and genomics reveal pathogen-plant mechanisms compatible with a hemibiotrophic lifestyle of Diplodia corticola.</title>
        <authorList>
            <person name="Fernandes I."/>
            <person name="De Jonge R."/>
            <person name="Van De Peer Y."/>
            <person name="Devreese B."/>
            <person name="Alves A."/>
            <person name="Esteves A.C."/>
        </authorList>
    </citation>
    <scope>NUCLEOTIDE SEQUENCE [LARGE SCALE GENOMIC DNA]</scope>
    <source>
        <strain evidence="3 4">CBS 112549</strain>
    </source>
</reference>
<feature type="compositionally biased region" description="Polar residues" evidence="2">
    <location>
        <begin position="77"/>
        <end position="119"/>
    </location>
</feature>
<dbReference type="EMBL" id="MNUE01000003">
    <property type="protein sequence ID" value="OJD38978.1"/>
    <property type="molecule type" value="Genomic_DNA"/>
</dbReference>
<dbReference type="Proteomes" id="UP000183809">
    <property type="component" value="Unassembled WGS sequence"/>
</dbReference>
<comment type="caution">
    <text evidence="3">The sequence shown here is derived from an EMBL/GenBank/DDBJ whole genome shotgun (WGS) entry which is preliminary data.</text>
</comment>
<keyword evidence="4" id="KW-1185">Reference proteome</keyword>
<protein>
    <submittedName>
        <fullName evidence="3">Uncharacterized protein</fullName>
    </submittedName>
</protein>
<dbReference type="AlphaFoldDB" id="A0A1J9RFW9"/>
<evidence type="ECO:0000256" key="2">
    <source>
        <dbReference type="SAM" id="MobiDB-lite"/>
    </source>
</evidence>
<organism evidence="3 4">
    <name type="scientific">Diplodia corticola</name>
    <dbReference type="NCBI Taxonomy" id="236234"/>
    <lineage>
        <taxon>Eukaryota</taxon>
        <taxon>Fungi</taxon>
        <taxon>Dikarya</taxon>
        <taxon>Ascomycota</taxon>
        <taxon>Pezizomycotina</taxon>
        <taxon>Dothideomycetes</taxon>
        <taxon>Dothideomycetes incertae sedis</taxon>
        <taxon>Botryosphaeriales</taxon>
        <taxon>Botryosphaeriaceae</taxon>
        <taxon>Diplodia</taxon>
    </lineage>
</organism>
<feature type="coiled-coil region" evidence="1">
    <location>
        <begin position="313"/>
        <end position="385"/>
    </location>
</feature>
<dbReference type="RefSeq" id="XP_020134589.1">
    <property type="nucleotide sequence ID" value="XM_020274087.1"/>
</dbReference>
<name>A0A1J9RFW9_9PEZI</name>
<evidence type="ECO:0000313" key="4">
    <source>
        <dbReference type="Proteomes" id="UP000183809"/>
    </source>
</evidence>
<evidence type="ECO:0000313" key="3">
    <source>
        <dbReference type="EMBL" id="OJD38978.1"/>
    </source>
</evidence>
<accession>A0A1J9RFW9</accession>
<proteinExistence type="predicted"/>
<feature type="compositionally biased region" description="Low complexity" evidence="2">
    <location>
        <begin position="120"/>
        <end position="154"/>
    </location>
</feature>
<sequence length="465" mass="50965">MTDKLSDSMRCFSDWVKAGQAANTTGDTVSTPNKHNHNDMKVIFSQTVVMGGTTPFAQEKRHGGVIERPTLKHPRSDPSTTATIDSNQNNNKNPTPSFNPRQTQLPIQSRDAPTTQSKPTTTTTTGTAATGTAVINFSKSTTPPSSPTKTAAAPAPAPPRRQVSFAVDVPNNKNNKNNTNKNDSGVGGLARTVTNPPTLKPSAATTTTTAGSHSRIAALESQLAASEEAQTLGMNKIRELLLKVKETEEKAGREKAEVICAAEEELRKAREKEMALWGAIERRDGKVKELAMGGGGVGGAGVGGATGAGGEEVEKLKEEVEKLKGENAKLKEENGELKAEGEKAKAWEEKSVEKFDALRKYAMEMEAKAEKAEKVTKEVHKLGQEQWERAEKLQEQYEREREARAETWNWGMKWKKQVDQRERAEGGTQHIKEAVFDRMYNNLCDILEDCRKDRLAREAELAKQN</sequence>
<dbReference type="GeneID" id="31014348"/>
<evidence type="ECO:0000256" key="1">
    <source>
        <dbReference type="SAM" id="Coils"/>
    </source>
</evidence>
<keyword evidence="1" id="KW-0175">Coiled coil</keyword>